<name>A0A177D4J9_ALTAL</name>
<proteinExistence type="predicted"/>
<sequence length="332" mass="37255">MDCTKASSQPWGVTATNDIFPANEALSWSFRISKLQSEKEVLEDGLANCVTYLQVLRKKQARTERRLVTDSSLSRKKRKKTQQGKRELEKEIKHRERDEQAFLNNLQACKANIYMAETISMPSTAISSTMPDIASISMQCSYPVDVQTEPTEMSWNGWTDDTVLSPFEKESNSPLFADDVAPDERLEIGNVGNVGVTMLENFRESFPVPPLENIKARQQVLANTQTHALLSAEAAIFQPQHIYMSQRVAVDQQLAQLHLSSSMAITTLKIKALELLERRIVSDAGIGPVRRQSSLADIDEEPEIQTGANWTTQQKPSKFTIGKNLRIRTSSL</sequence>
<accession>A0A177D4J9</accession>
<evidence type="ECO:0000256" key="1">
    <source>
        <dbReference type="SAM" id="MobiDB-lite"/>
    </source>
</evidence>
<dbReference type="RefSeq" id="XP_018379752.1">
    <property type="nucleotide sequence ID" value="XM_018526165.1"/>
</dbReference>
<reference evidence="2 3" key="1">
    <citation type="submission" date="2016-05" db="EMBL/GenBank/DDBJ databases">
        <title>Comparative analysis of secretome profiles of manganese(II)-oxidizing ascomycete fungi.</title>
        <authorList>
            <consortium name="DOE Joint Genome Institute"/>
            <person name="Zeiner C.A."/>
            <person name="Purvine S.O."/>
            <person name="Zink E.M."/>
            <person name="Wu S."/>
            <person name="Pasa-Tolic L."/>
            <person name="Chaput D.L."/>
            <person name="Haridas S."/>
            <person name="Grigoriev I.V."/>
            <person name="Santelli C.M."/>
            <person name="Hansel C.M."/>
        </authorList>
    </citation>
    <scope>NUCLEOTIDE SEQUENCE [LARGE SCALE GENOMIC DNA]</scope>
    <source>
        <strain evidence="2 3">SRC1lrK2f</strain>
    </source>
</reference>
<evidence type="ECO:0000313" key="3">
    <source>
        <dbReference type="Proteomes" id="UP000077248"/>
    </source>
</evidence>
<organism evidence="2 3">
    <name type="scientific">Alternaria alternata</name>
    <name type="common">Alternaria rot fungus</name>
    <name type="synonym">Torula alternata</name>
    <dbReference type="NCBI Taxonomy" id="5599"/>
    <lineage>
        <taxon>Eukaryota</taxon>
        <taxon>Fungi</taxon>
        <taxon>Dikarya</taxon>
        <taxon>Ascomycota</taxon>
        <taxon>Pezizomycotina</taxon>
        <taxon>Dothideomycetes</taxon>
        <taxon>Pleosporomycetidae</taxon>
        <taxon>Pleosporales</taxon>
        <taxon>Pleosporineae</taxon>
        <taxon>Pleosporaceae</taxon>
        <taxon>Alternaria</taxon>
        <taxon>Alternaria sect. Alternaria</taxon>
        <taxon>Alternaria alternata complex</taxon>
    </lineage>
</organism>
<dbReference type="VEuPathDB" id="FungiDB:CC77DRAFT_1025960"/>
<protein>
    <submittedName>
        <fullName evidence="2">Uncharacterized protein</fullName>
    </submittedName>
</protein>
<dbReference type="KEGG" id="aalt:CC77DRAFT_1025960"/>
<dbReference type="EMBL" id="KV441501">
    <property type="protein sequence ID" value="OAG14331.1"/>
    <property type="molecule type" value="Genomic_DNA"/>
</dbReference>
<gene>
    <name evidence="2" type="ORF">CC77DRAFT_1025960</name>
</gene>
<dbReference type="AlphaFoldDB" id="A0A177D4J9"/>
<evidence type="ECO:0000313" key="2">
    <source>
        <dbReference type="EMBL" id="OAG14331.1"/>
    </source>
</evidence>
<dbReference type="Proteomes" id="UP000077248">
    <property type="component" value="Unassembled WGS sequence"/>
</dbReference>
<keyword evidence="3" id="KW-1185">Reference proteome</keyword>
<dbReference type="GeneID" id="29111759"/>
<feature type="compositionally biased region" description="Basic residues" evidence="1">
    <location>
        <begin position="74"/>
        <end position="83"/>
    </location>
</feature>
<dbReference type="OMA" id="TMADCAS"/>
<feature type="region of interest" description="Disordered" evidence="1">
    <location>
        <begin position="67"/>
        <end position="89"/>
    </location>
</feature>